<dbReference type="PANTHER" id="PTHR42805:SF1">
    <property type="entry name" value="PTERIN-4-ALPHA-CARBINOLAMINE DEHYDRATASE-RELATED"/>
    <property type="match status" value="1"/>
</dbReference>
<dbReference type="AlphaFoldDB" id="A0A8K2A275"/>
<dbReference type="InterPro" id="IPR001533">
    <property type="entry name" value="Pterin_deHydtase"/>
</dbReference>
<evidence type="ECO:0000313" key="6">
    <source>
        <dbReference type="Proteomes" id="UP000607397"/>
    </source>
</evidence>
<sequence length="112" mass="12369">MAKLLEESCTACHADSPAVTEAEIVTLKADIPNWSIESEAGNPYLKRVFKFPDFAAALAFTNRVGELAEAEGHHPALLTEWGKVTVSWWTHAIAGLHRNDFIMAAKTDQVYK</sequence>
<dbReference type="Pfam" id="PF01329">
    <property type="entry name" value="Pterin_4a"/>
    <property type="match status" value="1"/>
</dbReference>
<keyword evidence="3 4" id="KW-0456">Lyase</keyword>
<dbReference type="SUPFAM" id="SSF55248">
    <property type="entry name" value="PCD-like"/>
    <property type="match status" value="1"/>
</dbReference>
<reference evidence="5" key="1">
    <citation type="submission" date="2019-12" db="EMBL/GenBank/DDBJ databases">
        <title>High-Quality draft genome sequences of three cyanobacteria isolated from the limestone walls of the Old Cathedral of Coimbra.</title>
        <authorList>
            <person name="Tiago I."/>
            <person name="Soares F."/>
            <person name="Portugal A."/>
        </authorList>
    </citation>
    <scope>NUCLEOTIDE SEQUENCE [LARGE SCALE GENOMIC DNA]</scope>
    <source>
        <strain evidence="5">C</strain>
    </source>
</reference>
<organism evidence="5 6">
    <name type="scientific">Petrachloros mirabilis ULC683</name>
    <dbReference type="NCBI Taxonomy" id="2781853"/>
    <lineage>
        <taxon>Bacteria</taxon>
        <taxon>Bacillati</taxon>
        <taxon>Cyanobacteriota</taxon>
        <taxon>Cyanophyceae</taxon>
        <taxon>Synechococcales</taxon>
        <taxon>Petrachlorosaceae</taxon>
        <taxon>Petrachloros</taxon>
        <taxon>Petrachloros mirabilis</taxon>
    </lineage>
</organism>
<comment type="catalytic activity">
    <reaction evidence="1 4">
        <text>(4aS,6R)-4a-hydroxy-L-erythro-5,6,7,8-tetrahydrobiopterin = (6R)-L-erythro-6,7-dihydrobiopterin + H2O</text>
        <dbReference type="Rhea" id="RHEA:11920"/>
        <dbReference type="ChEBI" id="CHEBI:15377"/>
        <dbReference type="ChEBI" id="CHEBI:15642"/>
        <dbReference type="ChEBI" id="CHEBI:43120"/>
        <dbReference type="EC" id="4.2.1.96"/>
    </reaction>
</comment>
<evidence type="ECO:0000256" key="3">
    <source>
        <dbReference type="ARBA" id="ARBA00023239"/>
    </source>
</evidence>
<proteinExistence type="inferred from homology"/>
<name>A0A8K2A275_9CYAN</name>
<evidence type="ECO:0000256" key="4">
    <source>
        <dbReference type="HAMAP-Rule" id="MF_00434"/>
    </source>
</evidence>
<dbReference type="Gene3D" id="3.30.1360.20">
    <property type="entry name" value="Transcriptional coactivator/pterin dehydratase"/>
    <property type="match status" value="1"/>
</dbReference>
<gene>
    <name evidence="5" type="ORF">GS597_18145</name>
</gene>
<evidence type="ECO:0000256" key="2">
    <source>
        <dbReference type="ARBA" id="ARBA00006472"/>
    </source>
</evidence>
<dbReference type="GO" id="GO:0008124">
    <property type="term" value="F:4-alpha-hydroxytetrahydrobiopterin dehydratase activity"/>
    <property type="evidence" value="ECO:0007669"/>
    <property type="project" value="UniProtKB-UniRule"/>
</dbReference>
<dbReference type="HAMAP" id="MF_00434">
    <property type="entry name" value="Pterin_4_alpha"/>
    <property type="match status" value="1"/>
</dbReference>
<dbReference type="EC" id="4.2.1.96" evidence="4"/>
<dbReference type="NCBIfam" id="NF002016">
    <property type="entry name" value="PRK00823.1-1"/>
    <property type="match status" value="1"/>
</dbReference>
<keyword evidence="6" id="KW-1185">Reference proteome</keyword>
<dbReference type="CDD" id="cd00913">
    <property type="entry name" value="PCD_DCoH_subfamily_a"/>
    <property type="match status" value="1"/>
</dbReference>
<comment type="caution">
    <text evidence="5">The sequence shown here is derived from an EMBL/GenBank/DDBJ whole genome shotgun (WGS) entry which is preliminary data.</text>
</comment>
<dbReference type="GO" id="GO:0006729">
    <property type="term" value="P:tetrahydrobiopterin biosynthetic process"/>
    <property type="evidence" value="ECO:0007669"/>
    <property type="project" value="InterPro"/>
</dbReference>
<dbReference type="InterPro" id="IPR050376">
    <property type="entry name" value="Pterin-4-alpha-carb_dehyd"/>
</dbReference>
<protein>
    <recommendedName>
        <fullName evidence="4">Putative pterin-4-alpha-carbinolamine dehydratase</fullName>
        <shortName evidence="4">PHS</shortName>
        <ecNumber evidence="4">4.2.1.96</ecNumber>
    </recommendedName>
    <alternativeName>
        <fullName evidence="4">4-alpha-hydroxy-tetrahydropterin dehydratase</fullName>
    </alternativeName>
    <alternativeName>
        <fullName evidence="4">Pterin carbinolamine dehydratase</fullName>
        <shortName evidence="4">PCD</shortName>
    </alternativeName>
</protein>
<evidence type="ECO:0000256" key="1">
    <source>
        <dbReference type="ARBA" id="ARBA00001554"/>
    </source>
</evidence>
<dbReference type="EMBL" id="WVIC01000050">
    <property type="protein sequence ID" value="NCJ08393.1"/>
    <property type="molecule type" value="Genomic_DNA"/>
</dbReference>
<comment type="similarity">
    <text evidence="2 4">Belongs to the pterin-4-alpha-carbinolamine dehydratase family.</text>
</comment>
<dbReference type="RefSeq" id="WP_161826865.1">
    <property type="nucleotide sequence ID" value="NZ_WVIC01000050.1"/>
</dbReference>
<accession>A0A8K2A275</accession>
<dbReference type="InterPro" id="IPR036428">
    <property type="entry name" value="PCD_sf"/>
</dbReference>
<evidence type="ECO:0000313" key="5">
    <source>
        <dbReference type="EMBL" id="NCJ08393.1"/>
    </source>
</evidence>
<dbReference type="PANTHER" id="PTHR42805">
    <property type="entry name" value="PTERIN-4-ALPHA-CARBINOLAMINE DEHYDRATASE-RELATED"/>
    <property type="match status" value="1"/>
</dbReference>
<dbReference type="Proteomes" id="UP000607397">
    <property type="component" value="Unassembled WGS sequence"/>
</dbReference>